<evidence type="ECO:0000256" key="3">
    <source>
        <dbReference type="ARBA" id="ARBA00023004"/>
    </source>
</evidence>
<keyword evidence="1" id="KW-0949">S-adenosyl-L-methionine</keyword>
<dbReference type="GO" id="GO:0003824">
    <property type="term" value="F:catalytic activity"/>
    <property type="evidence" value="ECO:0007669"/>
    <property type="project" value="InterPro"/>
</dbReference>
<comment type="caution">
    <text evidence="7">The sequence shown here is derived from an EMBL/GenBank/DDBJ whole genome shotgun (WGS) entry which is preliminary data.</text>
</comment>
<dbReference type="GO" id="GO:0051536">
    <property type="term" value="F:iron-sulfur cluster binding"/>
    <property type="evidence" value="ECO:0007669"/>
    <property type="project" value="UniProtKB-KW"/>
</dbReference>
<dbReference type="InterPro" id="IPR013785">
    <property type="entry name" value="Aldolase_TIM"/>
</dbReference>
<evidence type="ECO:0000259" key="6">
    <source>
        <dbReference type="PROSITE" id="PS51918"/>
    </source>
</evidence>
<evidence type="ECO:0000256" key="1">
    <source>
        <dbReference type="ARBA" id="ARBA00022691"/>
    </source>
</evidence>
<dbReference type="Pfam" id="PF13186">
    <property type="entry name" value="SPASM"/>
    <property type="match status" value="1"/>
</dbReference>
<feature type="compositionally biased region" description="Basic and acidic residues" evidence="5">
    <location>
        <begin position="461"/>
        <end position="480"/>
    </location>
</feature>
<protein>
    <recommendedName>
        <fullName evidence="6">Radical SAM core domain-containing protein</fullName>
    </recommendedName>
</protein>
<feature type="region of interest" description="Disordered" evidence="5">
    <location>
        <begin position="450"/>
        <end position="480"/>
    </location>
</feature>
<dbReference type="RefSeq" id="WP_009139018.1">
    <property type="nucleotide sequence ID" value="NZ_JH815198.1"/>
</dbReference>
<dbReference type="PROSITE" id="PS51918">
    <property type="entry name" value="RADICAL_SAM"/>
    <property type="match status" value="1"/>
</dbReference>
<dbReference type="CDD" id="cd21128">
    <property type="entry name" value="SPASM_rSAM"/>
    <property type="match status" value="1"/>
</dbReference>
<dbReference type="SFLD" id="SFLDG01067">
    <property type="entry name" value="SPASM/twitch_domain_containing"/>
    <property type="match status" value="1"/>
</dbReference>
<dbReference type="PATRIC" id="fig|742818.3.peg.845"/>
<sequence>MTASDNVKRIALDKLIDYIMKDPKGRTDTIMDMLEPLLPASLFPEQRKAFRSAFEQKNNWYQLIMKILDMNEEVMPDLIKTFLVEANFLAWPKQEEARNRHECNIPWAILLDPTSACNLRCTGCWAAEYGHKLNLSFDDIDSIIEQGKELGVHVYIYTGGEPLVRKKDLIALCEKHPDCAFLCFTNATLIDEKFCQDMIRVKNFVPAISAEGSKETTDARRGEGTYDKIAQAMALLKKHRLPYGISACYTSQNADAVASEEYFDWMIDQGALFCWIFTYMPVGTEAVVDLMPSVEQRRHLYDFVREMRQKKPLFTLDFQNDGEFVGGCIAGGRRYMHINAAGDVEPCVFVHYSNANIHEVSLLEALKSPIFMSYYREQPFNDNLLRPCPMLENPDALEKMVKDTGARSTDLQHQESAHDLCDKCRPFAREWAVEAEKIWNDSSEKLYSKRMSSTQGMAESDMEKFERIQRPGRTKRDMTR</sequence>
<proteinExistence type="predicted"/>
<keyword evidence="3" id="KW-0408">Iron</keyword>
<evidence type="ECO:0000256" key="4">
    <source>
        <dbReference type="ARBA" id="ARBA00023014"/>
    </source>
</evidence>
<feature type="domain" description="Radical SAM core" evidence="6">
    <location>
        <begin position="103"/>
        <end position="311"/>
    </location>
</feature>
<dbReference type="InParanoid" id="K0YKU8"/>
<dbReference type="AlphaFoldDB" id="K0YKU8"/>
<evidence type="ECO:0000313" key="7">
    <source>
        <dbReference type="EMBL" id="EJZ84086.1"/>
    </source>
</evidence>
<organism evidence="7 8">
    <name type="scientific">Slackia piriformis YIT 12062</name>
    <dbReference type="NCBI Taxonomy" id="742818"/>
    <lineage>
        <taxon>Bacteria</taxon>
        <taxon>Bacillati</taxon>
        <taxon>Actinomycetota</taxon>
        <taxon>Coriobacteriia</taxon>
        <taxon>Eggerthellales</taxon>
        <taxon>Eggerthellaceae</taxon>
        <taxon>Slackia</taxon>
    </lineage>
</organism>
<evidence type="ECO:0000256" key="5">
    <source>
        <dbReference type="SAM" id="MobiDB-lite"/>
    </source>
</evidence>
<dbReference type="HOGENOM" id="CLU_044700_0_0_11"/>
<dbReference type="eggNOG" id="COG0535">
    <property type="taxonomic scope" value="Bacteria"/>
</dbReference>
<accession>K0YKU8</accession>
<dbReference type="InterPro" id="IPR023885">
    <property type="entry name" value="4Fe4S-binding_SPASM_dom"/>
</dbReference>
<dbReference type="PANTHER" id="PTHR43524:SF1">
    <property type="entry name" value="RADICAL SAM SUPERFAMILY PROTEIN"/>
    <property type="match status" value="1"/>
</dbReference>
<dbReference type="SFLD" id="SFLDS00029">
    <property type="entry name" value="Radical_SAM"/>
    <property type="match status" value="1"/>
</dbReference>
<dbReference type="InterPro" id="IPR007197">
    <property type="entry name" value="rSAM"/>
</dbReference>
<dbReference type="PANTHER" id="PTHR43524">
    <property type="entry name" value="RADICAL SAM SUPERFAMILY PROTEIN"/>
    <property type="match status" value="1"/>
</dbReference>
<dbReference type="Proteomes" id="UP000006069">
    <property type="component" value="Unassembled WGS sequence"/>
</dbReference>
<dbReference type="SUPFAM" id="SSF102114">
    <property type="entry name" value="Radical SAM enzymes"/>
    <property type="match status" value="1"/>
</dbReference>
<keyword evidence="4" id="KW-0411">Iron-sulfur</keyword>
<dbReference type="CDD" id="cd01335">
    <property type="entry name" value="Radical_SAM"/>
    <property type="match status" value="1"/>
</dbReference>
<dbReference type="Gene3D" id="3.20.20.70">
    <property type="entry name" value="Aldolase class I"/>
    <property type="match status" value="1"/>
</dbReference>
<keyword evidence="2" id="KW-0479">Metal-binding</keyword>
<name>K0YKU8_9ACTN</name>
<reference evidence="7 8" key="1">
    <citation type="submission" date="2012-08" db="EMBL/GenBank/DDBJ databases">
        <title>The Genome Sequence of Slackia piriformis YIT 12062.</title>
        <authorList>
            <consortium name="The Broad Institute Genome Sequencing Platform"/>
            <person name="Earl A."/>
            <person name="Ward D."/>
            <person name="Feldgarden M."/>
            <person name="Gevers D."/>
            <person name="Morotomi M."/>
            <person name="Walker B."/>
            <person name="Young S.K."/>
            <person name="Zeng Q."/>
            <person name="Gargeya S."/>
            <person name="Fitzgerald M."/>
            <person name="Haas B."/>
            <person name="Abouelleil A."/>
            <person name="Alvarado L."/>
            <person name="Arachchi H.M."/>
            <person name="Berlin A.M."/>
            <person name="Chapman S.B."/>
            <person name="Goldberg J."/>
            <person name="Griggs A."/>
            <person name="Gujja S."/>
            <person name="Hansen M."/>
            <person name="Howarth C."/>
            <person name="Imamovic A."/>
            <person name="Larimer J."/>
            <person name="McCowen C."/>
            <person name="Montmayeur A."/>
            <person name="Murphy C."/>
            <person name="Neiman D."/>
            <person name="Pearson M."/>
            <person name="Priest M."/>
            <person name="Roberts A."/>
            <person name="Saif S."/>
            <person name="Shea T."/>
            <person name="Sisk P."/>
            <person name="Sykes S."/>
            <person name="Wortman J."/>
            <person name="Nusbaum C."/>
            <person name="Birren B."/>
        </authorList>
    </citation>
    <scope>NUCLEOTIDE SEQUENCE [LARGE SCALE GENOMIC DNA]</scope>
    <source>
        <strain evidence="7 8">YIT 12062</strain>
    </source>
</reference>
<dbReference type="InterPro" id="IPR058240">
    <property type="entry name" value="rSAM_sf"/>
</dbReference>
<evidence type="ECO:0000256" key="2">
    <source>
        <dbReference type="ARBA" id="ARBA00022723"/>
    </source>
</evidence>
<evidence type="ECO:0000313" key="8">
    <source>
        <dbReference type="Proteomes" id="UP000006069"/>
    </source>
</evidence>
<dbReference type="EMBL" id="ADMD01000006">
    <property type="protein sequence ID" value="EJZ84086.1"/>
    <property type="molecule type" value="Genomic_DNA"/>
</dbReference>
<dbReference type="Pfam" id="PF04055">
    <property type="entry name" value="Radical_SAM"/>
    <property type="match status" value="1"/>
</dbReference>
<dbReference type="OrthoDB" id="9782387at2"/>
<keyword evidence="8" id="KW-1185">Reference proteome</keyword>
<gene>
    <name evidence="7" type="ORF">HMPREF9451_00795</name>
</gene>
<dbReference type="GO" id="GO:0046872">
    <property type="term" value="F:metal ion binding"/>
    <property type="evidence" value="ECO:0007669"/>
    <property type="project" value="UniProtKB-KW"/>
</dbReference>